<keyword evidence="3" id="KW-0472">Membrane</keyword>
<accession>A0A918DJ73</accession>
<evidence type="ECO:0000256" key="1">
    <source>
        <dbReference type="SAM" id="Coils"/>
    </source>
</evidence>
<proteinExistence type="predicted"/>
<dbReference type="InterPro" id="IPR043725">
    <property type="entry name" value="DUF5667"/>
</dbReference>
<keyword evidence="3" id="KW-0812">Transmembrane</keyword>
<reference evidence="5" key="2">
    <citation type="submission" date="2020-09" db="EMBL/GenBank/DDBJ databases">
        <authorList>
            <person name="Sun Q."/>
            <person name="Zhou Y."/>
        </authorList>
    </citation>
    <scope>NUCLEOTIDE SEQUENCE</scope>
    <source>
        <strain evidence="5">CGMCC 4.7368</strain>
    </source>
</reference>
<keyword evidence="3" id="KW-1133">Transmembrane helix</keyword>
<name>A0A918DJ73_9ACTN</name>
<comment type="caution">
    <text evidence="5">The sequence shown here is derived from an EMBL/GenBank/DDBJ whole genome shotgun (WGS) entry which is preliminary data.</text>
</comment>
<keyword evidence="6" id="KW-1185">Reference proteome</keyword>
<protein>
    <recommendedName>
        <fullName evidence="4">DUF5667 domain-containing protein</fullName>
    </recommendedName>
</protein>
<feature type="domain" description="DUF5667" evidence="4">
    <location>
        <begin position="67"/>
        <end position="170"/>
    </location>
</feature>
<dbReference type="Pfam" id="PF18915">
    <property type="entry name" value="DUF5667"/>
    <property type="match status" value="1"/>
</dbReference>
<dbReference type="AlphaFoldDB" id="A0A918DJ73"/>
<feature type="compositionally biased region" description="Basic residues" evidence="2">
    <location>
        <begin position="30"/>
        <end position="40"/>
    </location>
</feature>
<dbReference type="EMBL" id="BMNH01000008">
    <property type="protein sequence ID" value="GGO69891.1"/>
    <property type="molecule type" value="Genomic_DNA"/>
</dbReference>
<feature type="coiled-coil region" evidence="1">
    <location>
        <begin position="85"/>
        <end position="112"/>
    </location>
</feature>
<evidence type="ECO:0000256" key="3">
    <source>
        <dbReference type="SAM" id="Phobius"/>
    </source>
</evidence>
<feature type="transmembrane region" description="Helical" evidence="3">
    <location>
        <begin position="42"/>
        <end position="65"/>
    </location>
</feature>
<evidence type="ECO:0000256" key="2">
    <source>
        <dbReference type="SAM" id="MobiDB-lite"/>
    </source>
</evidence>
<gene>
    <name evidence="5" type="ORF">GCM10012289_32060</name>
</gene>
<evidence type="ECO:0000313" key="6">
    <source>
        <dbReference type="Proteomes" id="UP000646523"/>
    </source>
</evidence>
<evidence type="ECO:0000259" key="4">
    <source>
        <dbReference type="Pfam" id="PF18915"/>
    </source>
</evidence>
<feature type="region of interest" description="Disordered" evidence="2">
    <location>
        <begin position="131"/>
        <end position="151"/>
    </location>
</feature>
<organism evidence="5 6">
    <name type="scientific">Nonomuraea cavernae</name>
    <dbReference type="NCBI Taxonomy" id="2045107"/>
    <lineage>
        <taxon>Bacteria</taxon>
        <taxon>Bacillati</taxon>
        <taxon>Actinomycetota</taxon>
        <taxon>Actinomycetes</taxon>
        <taxon>Streptosporangiales</taxon>
        <taxon>Streptosporangiaceae</taxon>
        <taxon>Nonomuraea</taxon>
    </lineage>
</organism>
<evidence type="ECO:0000313" key="5">
    <source>
        <dbReference type="EMBL" id="GGO69891.1"/>
    </source>
</evidence>
<feature type="compositionally biased region" description="Basic and acidic residues" evidence="2">
    <location>
        <begin position="141"/>
        <end position="151"/>
    </location>
</feature>
<feature type="region of interest" description="Disordered" evidence="2">
    <location>
        <begin position="1"/>
        <end position="41"/>
    </location>
</feature>
<dbReference type="RefSeq" id="WP_194518794.1">
    <property type="nucleotide sequence ID" value="NZ_JAIWLU010000006.1"/>
</dbReference>
<dbReference type="Proteomes" id="UP000646523">
    <property type="component" value="Unassembled WGS sequence"/>
</dbReference>
<sequence>MGGGPEAGFRARLRRDLLTAPPPAEPTPRGARRGHRRPPRRISWFSQVATLGLAAGMMLSAFATYQAVPGDTLYPLKRAAESTLVRLSTDDVERAERELHSARNRAAEVAELLGSSGEGPLVSRTLKDMEQSTRSGISRLKRAEPRSSKLDSFAKDQRDMVEPMLDQLNEVNQDQATGYLDYIEGLVAPSG</sequence>
<reference evidence="5" key="1">
    <citation type="journal article" date="2014" name="Int. J. Syst. Evol. Microbiol.">
        <title>Complete genome sequence of Corynebacterium casei LMG S-19264T (=DSM 44701T), isolated from a smear-ripened cheese.</title>
        <authorList>
            <consortium name="US DOE Joint Genome Institute (JGI-PGF)"/>
            <person name="Walter F."/>
            <person name="Albersmeier A."/>
            <person name="Kalinowski J."/>
            <person name="Ruckert C."/>
        </authorList>
    </citation>
    <scope>NUCLEOTIDE SEQUENCE</scope>
    <source>
        <strain evidence="5">CGMCC 4.7368</strain>
    </source>
</reference>
<keyword evidence="1" id="KW-0175">Coiled coil</keyword>